<sequence>MRPILVGGAGLQSSAKVSSGHACHLTYERSVGQQTPRDLGVLCSIDVTPAVVGIPLDIAFPTSAGLNLMDLYLRWPEAREGM</sequence>
<dbReference type="AlphaFoldDB" id="A0A3S4D2Q1"/>
<evidence type="ECO:0000313" key="2">
    <source>
        <dbReference type="Proteomes" id="UP000268844"/>
    </source>
</evidence>
<proteinExistence type="predicted"/>
<evidence type="ECO:0000313" key="1">
    <source>
        <dbReference type="EMBL" id="VDS02934.1"/>
    </source>
</evidence>
<protein>
    <submittedName>
        <fullName evidence="1">Uncharacterized protein</fullName>
    </submittedName>
</protein>
<gene>
    <name evidence="1" type="ORF">DEVEQU_00053</name>
</gene>
<organism evidence="1 2">
    <name type="scientific">Devosia equisanguinis</name>
    <dbReference type="NCBI Taxonomy" id="2490941"/>
    <lineage>
        <taxon>Bacteria</taxon>
        <taxon>Pseudomonadati</taxon>
        <taxon>Pseudomonadota</taxon>
        <taxon>Alphaproteobacteria</taxon>
        <taxon>Hyphomicrobiales</taxon>
        <taxon>Devosiaceae</taxon>
        <taxon>Devosia</taxon>
    </lineage>
</organism>
<keyword evidence="2" id="KW-1185">Reference proteome</keyword>
<dbReference type="Proteomes" id="UP000268844">
    <property type="component" value="Unassembled WGS sequence"/>
</dbReference>
<accession>A0A3S4D2Q1</accession>
<reference evidence="1 2" key="1">
    <citation type="submission" date="2018-12" db="EMBL/GenBank/DDBJ databases">
        <authorList>
            <person name="Criscuolo A."/>
        </authorList>
    </citation>
    <scope>NUCLEOTIDE SEQUENCE [LARGE SCALE GENOMIC DNA]</scope>
    <source>
        <strain evidence="1">ACIP1116281</strain>
    </source>
</reference>
<dbReference type="EMBL" id="UZWD01000004">
    <property type="protein sequence ID" value="VDS02934.1"/>
    <property type="molecule type" value="Genomic_DNA"/>
</dbReference>
<name>A0A3S4D2Q1_9HYPH</name>